<dbReference type="Gene3D" id="3.40.50.300">
    <property type="entry name" value="P-loop containing nucleotide triphosphate hydrolases"/>
    <property type="match status" value="2"/>
</dbReference>
<dbReference type="GO" id="GO:0016887">
    <property type="term" value="F:ATP hydrolysis activity"/>
    <property type="evidence" value="ECO:0007669"/>
    <property type="project" value="InterPro"/>
</dbReference>
<protein>
    <submittedName>
        <fullName evidence="6">AAA family ATPase</fullName>
    </submittedName>
</protein>
<evidence type="ECO:0000256" key="2">
    <source>
        <dbReference type="ARBA" id="ARBA00022741"/>
    </source>
</evidence>
<dbReference type="InterPro" id="IPR050773">
    <property type="entry name" value="CbxX/CfxQ_RuBisCO_ESX"/>
</dbReference>
<organism evidence="6 7">
    <name type="scientific">Brevibacterium senegalense</name>
    <dbReference type="NCBI Taxonomy" id="1033736"/>
    <lineage>
        <taxon>Bacteria</taxon>
        <taxon>Bacillati</taxon>
        <taxon>Actinomycetota</taxon>
        <taxon>Actinomycetes</taxon>
        <taxon>Micrococcales</taxon>
        <taxon>Brevibacteriaceae</taxon>
        <taxon>Brevibacterium</taxon>
    </lineage>
</organism>
<dbReference type="SUPFAM" id="SSF52540">
    <property type="entry name" value="P-loop containing nucleoside triphosphate hydrolases"/>
    <property type="match status" value="2"/>
</dbReference>
<comment type="similarity">
    <text evidence="1">Belongs to the CbxX/CfxQ family.</text>
</comment>
<dbReference type="InterPro" id="IPR000641">
    <property type="entry name" value="CbxX/CfxQ"/>
</dbReference>
<evidence type="ECO:0000256" key="4">
    <source>
        <dbReference type="SAM" id="MobiDB-lite"/>
    </source>
</evidence>
<evidence type="ECO:0000313" key="6">
    <source>
        <dbReference type="EMBL" id="HJG80679.1"/>
    </source>
</evidence>
<dbReference type="Pfam" id="PF17866">
    <property type="entry name" value="AAA_lid_6"/>
    <property type="match status" value="2"/>
</dbReference>
<dbReference type="InterPro" id="IPR003959">
    <property type="entry name" value="ATPase_AAA_core"/>
</dbReference>
<dbReference type="Proteomes" id="UP000784435">
    <property type="component" value="Unassembled WGS sequence"/>
</dbReference>
<dbReference type="PRINTS" id="PR00819">
    <property type="entry name" value="CBXCFQXSUPER"/>
</dbReference>
<keyword evidence="3" id="KW-0067">ATP-binding</keyword>
<dbReference type="Pfam" id="PF00004">
    <property type="entry name" value="AAA"/>
    <property type="match status" value="2"/>
</dbReference>
<evidence type="ECO:0000259" key="5">
    <source>
        <dbReference type="SMART" id="SM00382"/>
    </source>
</evidence>
<dbReference type="FunFam" id="3.40.50.300:FF:000216">
    <property type="entry name" value="Type VII secretion ATPase EccA"/>
    <property type="match status" value="2"/>
</dbReference>
<keyword evidence="2" id="KW-0547">Nucleotide-binding</keyword>
<name>A0A921MG08_9MICO</name>
<proteinExistence type="inferred from homology"/>
<dbReference type="EMBL" id="DYUK01000211">
    <property type="protein sequence ID" value="HJG80679.1"/>
    <property type="molecule type" value="Genomic_DNA"/>
</dbReference>
<comment type="caution">
    <text evidence="6">The sequence shown here is derived from an EMBL/GenBank/DDBJ whole genome shotgun (WGS) entry which is preliminary data.</text>
</comment>
<evidence type="ECO:0000256" key="1">
    <source>
        <dbReference type="ARBA" id="ARBA00010378"/>
    </source>
</evidence>
<gene>
    <name evidence="6" type="ORF">K8V08_09750</name>
</gene>
<reference evidence="6" key="1">
    <citation type="journal article" date="2021" name="PeerJ">
        <title>Extensive microbial diversity within the chicken gut microbiome revealed by metagenomics and culture.</title>
        <authorList>
            <person name="Gilroy R."/>
            <person name="Ravi A."/>
            <person name="Getino M."/>
            <person name="Pursley I."/>
            <person name="Horton D.L."/>
            <person name="Alikhan N.F."/>
            <person name="Baker D."/>
            <person name="Gharbi K."/>
            <person name="Hall N."/>
            <person name="Watson M."/>
            <person name="Adriaenssens E.M."/>
            <person name="Foster-Nyarko E."/>
            <person name="Jarju S."/>
            <person name="Secka A."/>
            <person name="Antonio M."/>
            <person name="Oren A."/>
            <person name="Chaudhuri R.R."/>
            <person name="La Ragione R."/>
            <person name="Hildebrand F."/>
            <person name="Pallen M.J."/>
        </authorList>
    </citation>
    <scope>NUCLEOTIDE SEQUENCE</scope>
    <source>
        <strain evidence="6">ChiGjej5B5-7349</strain>
    </source>
</reference>
<dbReference type="SMART" id="SM00382">
    <property type="entry name" value="AAA"/>
    <property type="match status" value="2"/>
</dbReference>
<feature type="domain" description="AAA+ ATPase" evidence="5">
    <location>
        <begin position="367"/>
        <end position="505"/>
    </location>
</feature>
<dbReference type="InterPro" id="IPR041627">
    <property type="entry name" value="AAA_lid_6"/>
</dbReference>
<evidence type="ECO:0000313" key="7">
    <source>
        <dbReference type="Proteomes" id="UP000784435"/>
    </source>
</evidence>
<dbReference type="InterPro" id="IPR027417">
    <property type="entry name" value="P-loop_NTPase"/>
</dbReference>
<dbReference type="InterPro" id="IPR003593">
    <property type="entry name" value="AAA+_ATPase"/>
</dbReference>
<dbReference type="PANTHER" id="PTHR43392">
    <property type="entry name" value="AAA-TYPE ATPASE FAMILY PROTEIN / ANKYRIN REPEAT FAMILY PROTEIN"/>
    <property type="match status" value="1"/>
</dbReference>
<feature type="region of interest" description="Disordered" evidence="4">
    <location>
        <begin position="288"/>
        <end position="325"/>
    </location>
</feature>
<sequence length="868" mass="95079">MDADSVLPGYVDTVPPLVRLTVFILESLHGPVLIRDHSAQNDLLADFKAEGASSRGLLYCLVWPSGFSWLVFAWQLLRENYDITTTARILGDVLEVVAEIPPLSAAAADAVRVVRSVTDTIPAGRLETAADDQLAEMFADALGEAGAQTLPWLSGPDSALETLARQLASSAGRLSAIDCAVPSFDDLLVAELVQAGTSVPAVLRKALGGQTFMLARERVAAGEASDVEAHTISNALARAVRAGEAGAAHQWAVSAFRLLAVCQDAPPALIDLEGFANDLTDICHMQRRESAAQETTGTGPRPRVRDAGVADEPAAEDEPAGAAADDPWLRLDRMVGLSGVKSTVRRALRGAELAQRRRDAGITLKPPARHLLFLGNPGTGKTEVARLIGEIYRERGVLRTGKLTEVSRADLVGEGIGETAPKVRKQFAKAMGGVLFIDEAYTLNVDGRSDYGKEAVDELMTLMETHRDDVLVIAAGYREQMQSLLRANPGLESRFGNRVSFDDFSDDELVEIFHGMVRDARFDLADGVEKEVRSHLPRKRTPRYGNAREMRRLFEATVERQGMRLSGRLDDLTDEEVRTLTVADIREDRHDDEQRRRIFRTAEQDLSSLVGLDPIKREVAGLVNEVQMEDLLREAGVRTNDDARHMLFLGNPGTGKTEVARILARIYHGLGLLSQGHLVEVHRSDLVAGYIGQTALKTEAKLESAIGGVLFIDEAYSLATGYENDFGQEAISKLITFMEDYRDDLVVIAAGYGEEMDDFLASNSGLASRFPIRFDFPDYSDDELIDVLIRFAQADGRTVGPEALAEARRLLAEKRDRPGFGNARDVRSLFSAAKRHQISRLADERSLHEVQPERVRTLLPVDFAQSMI</sequence>
<dbReference type="Gene3D" id="1.10.8.60">
    <property type="match status" value="1"/>
</dbReference>
<dbReference type="CDD" id="cd00009">
    <property type="entry name" value="AAA"/>
    <property type="match status" value="2"/>
</dbReference>
<reference evidence="6" key="2">
    <citation type="submission" date="2021-09" db="EMBL/GenBank/DDBJ databases">
        <authorList>
            <person name="Gilroy R."/>
        </authorList>
    </citation>
    <scope>NUCLEOTIDE SEQUENCE</scope>
    <source>
        <strain evidence="6">ChiGjej5B5-7349</strain>
    </source>
</reference>
<feature type="domain" description="AAA+ ATPase" evidence="5">
    <location>
        <begin position="642"/>
        <end position="780"/>
    </location>
</feature>
<dbReference type="GO" id="GO:0005524">
    <property type="term" value="F:ATP binding"/>
    <property type="evidence" value="ECO:0007669"/>
    <property type="project" value="UniProtKB-KW"/>
</dbReference>
<evidence type="ECO:0000256" key="3">
    <source>
        <dbReference type="ARBA" id="ARBA00022840"/>
    </source>
</evidence>
<dbReference type="PANTHER" id="PTHR43392:SF2">
    <property type="entry name" value="AAA-TYPE ATPASE FAMILY PROTEIN _ ANKYRIN REPEAT FAMILY PROTEIN"/>
    <property type="match status" value="1"/>
</dbReference>
<dbReference type="AlphaFoldDB" id="A0A921MG08"/>
<accession>A0A921MG08</accession>